<keyword evidence="4" id="KW-0472">Membrane</keyword>
<evidence type="ECO:0000313" key="6">
    <source>
        <dbReference type="Proteomes" id="UP000092993"/>
    </source>
</evidence>
<dbReference type="EMBL" id="LUGG01000023">
    <property type="protein sequence ID" value="OBZ67688.1"/>
    <property type="molecule type" value="Genomic_DNA"/>
</dbReference>
<keyword evidence="4" id="KW-0812">Transmembrane</keyword>
<evidence type="ECO:0000256" key="1">
    <source>
        <dbReference type="ARBA" id="ARBA00004123"/>
    </source>
</evidence>
<reference evidence="5 6" key="1">
    <citation type="submission" date="2016-03" db="EMBL/GenBank/DDBJ databases">
        <title>Whole genome sequencing of Grifola frondosa 9006-11.</title>
        <authorList>
            <person name="Min B."/>
            <person name="Park H."/>
            <person name="Kim J.-G."/>
            <person name="Cho H."/>
            <person name="Oh Y.-L."/>
            <person name="Kong W.-S."/>
            <person name="Choi I.-G."/>
        </authorList>
    </citation>
    <scope>NUCLEOTIDE SEQUENCE [LARGE SCALE GENOMIC DNA]</scope>
    <source>
        <strain evidence="5 6">9006-11</strain>
    </source>
</reference>
<dbReference type="AlphaFoldDB" id="A0A1C7LT39"/>
<keyword evidence="3" id="KW-0539">Nucleus</keyword>
<dbReference type="Pfam" id="PF08661">
    <property type="entry name" value="Rep_fac-A_3"/>
    <property type="match status" value="1"/>
</dbReference>
<gene>
    <name evidence="5" type="ORF">A0H81_12361</name>
</gene>
<dbReference type="GO" id="GO:0006260">
    <property type="term" value="P:DNA replication"/>
    <property type="evidence" value="ECO:0007669"/>
    <property type="project" value="InterPro"/>
</dbReference>
<dbReference type="InterPro" id="IPR013970">
    <property type="entry name" value="Rfa2"/>
</dbReference>
<dbReference type="GO" id="GO:0006281">
    <property type="term" value="P:DNA repair"/>
    <property type="evidence" value="ECO:0007669"/>
    <property type="project" value="InterPro"/>
</dbReference>
<proteinExistence type="inferred from homology"/>
<organism evidence="5 6">
    <name type="scientific">Grifola frondosa</name>
    <name type="common">Maitake</name>
    <name type="synonym">Polyporus frondosus</name>
    <dbReference type="NCBI Taxonomy" id="5627"/>
    <lineage>
        <taxon>Eukaryota</taxon>
        <taxon>Fungi</taxon>
        <taxon>Dikarya</taxon>
        <taxon>Basidiomycota</taxon>
        <taxon>Agaricomycotina</taxon>
        <taxon>Agaricomycetes</taxon>
        <taxon>Polyporales</taxon>
        <taxon>Grifolaceae</taxon>
        <taxon>Grifola</taxon>
    </lineage>
</organism>
<dbReference type="GO" id="GO:0003677">
    <property type="term" value="F:DNA binding"/>
    <property type="evidence" value="ECO:0007669"/>
    <property type="project" value="InterPro"/>
</dbReference>
<evidence type="ECO:0000313" key="5">
    <source>
        <dbReference type="EMBL" id="OBZ67688.1"/>
    </source>
</evidence>
<dbReference type="GO" id="GO:0006310">
    <property type="term" value="P:DNA recombination"/>
    <property type="evidence" value="ECO:0007669"/>
    <property type="project" value="InterPro"/>
</dbReference>
<feature type="transmembrane region" description="Helical" evidence="4">
    <location>
        <begin position="55"/>
        <end position="74"/>
    </location>
</feature>
<protein>
    <submittedName>
        <fullName evidence="5">Uncharacterized protein</fullName>
    </submittedName>
</protein>
<accession>A0A1C7LT39</accession>
<comment type="caution">
    <text evidence="5">The sequence shown here is derived from an EMBL/GenBank/DDBJ whole genome shotgun (WGS) entry which is preliminary data.</text>
</comment>
<name>A0A1C7LT39_GRIFR</name>
<comment type="similarity">
    <text evidence="2">Belongs to the replication factor A protein 3 family.</text>
</comment>
<sequence length="108" mass="12008">MSHQETTISTTYVEVIGNVTDERTVNMLAVQSWDELDMNLVNDTVELWHDPDSRACLVFIIIVIVIRSVVFLLSTCKSVALYCNTMEHSVSPSVHLAVGIGPSIVKYP</sequence>
<dbReference type="GO" id="GO:0031981">
    <property type="term" value="C:nuclear lumen"/>
    <property type="evidence" value="ECO:0007669"/>
    <property type="project" value="UniProtKB-ARBA"/>
</dbReference>
<dbReference type="Proteomes" id="UP000092993">
    <property type="component" value="Unassembled WGS sequence"/>
</dbReference>
<evidence type="ECO:0000256" key="2">
    <source>
        <dbReference type="ARBA" id="ARBA00009761"/>
    </source>
</evidence>
<dbReference type="OrthoDB" id="188186at2759"/>
<keyword evidence="4" id="KW-1133">Transmembrane helix</keyword>
<evidence type="ECO:0000256" key="3">
    <source>
        <dbReference type="ARBA" id="ARBA00023242"/>
    </source>
</evidence>
<dbReference type="InterPro" id="IPR012340">
    <property type="entry name" value="NA-bd_OB-fold"/>
</dbReference>
<comment type="subcellular location">
    <subcellularLocation>
        <location evidence="1">Nucleus</location>
    </subcellularLocation>
</comment>
<keyword evidence="6" id="KW-1185">Reference proteome</keyword>
<evidence type="ECO:0000256" key="4">
    <source>
        <dbReference type="SAM" id="Phobius"/>
    </source>
</evidence>
<dbReference type="Gene3D" id="2.40.50.140">
    <property type="entry name" value="Nucleic acid-binding proteins"/>
    <property type="match status" value="1"/>
</dbReference>